<keyword evidence="4" id="KW-1185">Reference proteome</keyword>
<dbReference type="SUPFAM" id="SSF51735">
    <property type="entry name" value="NAD(P)-binding Rossmann-fold domains"/>
    <property type="match status" value="1"/>
</dbReference>
<evidence type="ECO:0008006" key="5">
    <source>
        <dbReference type="Google" id="ProtNLM"/>
    </source>
</evidence>
<proteinExistence type="inferred from homology"/>
<dbReference type="Gene3D" id="3.40.50.720">
    <property type="entry name" value="NAD(P)-binding Rossmann-like Domain"/>
    <property type="match status" value="1"/>
</dbReference>
<dbReference type="PRINTS" id="PR00081">
    <property type="entry name" value="GDHRDH"/>
</dbReference>
<accession>A0AAJ0CKW6</accession>
<dbReference type="EMBL" id="JASWJB010000157">
    <property type="protein sequence ID" value="KAK2594745.1"/>
    <property type="molecule type" value="Genomic_DNA"/>
</dbReference>
<dbReference type="Proteomes" id="UP001251528">
    <property type="component" value="Unassembled WGS sequence"/>
</dbReference>
<comment type="similarity">
    <text evidence="1">Belongs to the short-chain dehydrogenases/reductases (SDR) family.</text>
</comment>
<dbReference type="GO" id="GO:0016491">
    <property type="term" value="F:oxidoreductase activity"/>
    <property type="evidence" value="ECO:0007669"/>
    <property type="project" value="UniProtKB-KW"/>
</dbReference>
<dbReference type="InterPro" id="IPR002347">
    <property type="entry name" value="SDR_fam"/>
</dbReference>
<dbReference type="InterPro" id="IPR036291">
    <property type="entry name" value="NAD(P)-bd_dom_sf"/>
</dbReference>
<evidence type="ECO:0000313" key="4">
    <source>
        <dbReference type="Proteomes" id="UP001251528"/>
    </source>
</evidence>
<dbReference type="Pfam" id="PF00106">
    <property type="entry name" value="adh_short"/>
    <property type="match status" value="1"/>
</dbReference>
<evidence type="ECO:0000313" key="3">
    <source>
        <dbReference type="EMBL" id="KAK2594745.1"/>
    </source>
</evidence>
<reference evidence="3" key="1">
    <citation type="submission" date="2023-06" db="EMBL/GenBank/DDBJ databases">
        <title>Conoideocrella luteorostrata (Hypocreales: Clavicipitaceae), a potential biocontrol fungus for elongate hemlock scale in United States Christmas tree production areas.</title>
        <authorList>
            <person name="Barrett H."/>
            <person name="Lovett B."/>
            <person name="Macias A.M."/>
            <person name="Stajich J.E."/>
            <person name="Kasson M.T."/>
        </authorList>
    </citation>
    <scope>NUCLEOTIDE SEQUENCE</scope>
    <source>
        <strain evidence="3">ARSEF 14590</strain>
    </source>
</reference>
<evidence type="ECO:0000256" key="2">
    <source>
        <dbReference type="ARBA" id="ARBA00023002"/>
    </source>
</evidence>
<organism evidence="3 4">
    <name type="scientific">Conoideocrella luteorostrata</name>
    <dbReference type="NCBI Taxonomy" id="1105319"/>
    <lineage>
        <taxon>Eukaryota</taxon>
        <taxon>Fungi</taxon>
        <taxon>Dikarya</taxon>
        <taxon>Ascomycota</taxon>
        <taxon>Pezizomycotina</taxon>
        <taxon>Sordariomycetes</taxon>
        <taxon>Hypocreomycetidae</taxon>
        <taxon>Hypocreales</taxon>
        <taxon>Clavicipitaceae</taxon>
        <taxon>Conoideocrella</taxon>
    </lineage>
</organism>
<name>A0AAJ0CKW6_9HYPO</name>
<dbReference type="PANTHER" id="PTHR24320:SF283">
    <property type="entry name" value="RETINOL DEHYDROGENASE 11"/>
    <property type="match status" value="1"/>
</dbReference>
<comment type="caution">
    <text evidence="3">The sequence shown here is derived from an EMBL/GenBank/DDBJ whole genome shotgun (WGS) entry which is preliminary data.</text>
</comment>
<sequence>MPSTTHTKFGANTEGREVAQAFSGGIRGKTVLITGGNRLGLGFSAAEAIASQSPEHLILAGRNIERVQECIDALKQQFPKIDYKILQVDLSAPDSVRSAATQVLDWADVPTIDLVINSAGVMGIQERILTKEGIELTFATNHVGHWLLSCLIMPKLIKASESSAKGATRIVNVSSGSPTVSSMRWSDMNFEKKNKDLPQDEQPSYKFFESWAYKNPEESKYIPLDGYNRSKVANVLFGIGANKRLFERHGILTLAVHPGVIPTDLGRNFPQETLDAIQERRQKGDFAYKSLGAGSSTALVAALDPKLADAVGETYQGNENWGSFLADCQICDKAKPLSVSSSEAEKLWDLSEKLVGQKFSW</sequence>
<protein>
    <recommendedName>
        <fullName evidence="5">Short-chain dehydrogenase</fullName>
    </recommendedName>
</protein>
<keyword evidence="2" id="KW-0560">Oxidoreductase</keyword>
<dbReference type="AlphaFoldDB" id="A0AAJ0CKW6"/>
<dbReference type="PANTHER" id="PTHR24320">
    <property type="entry name" value="RETINOL DEHYDROGENASE"/>
    <property type="match status" value="1"/>
</dbReference>
<evidence type="ECO:0000256" key="1">
    <source>
        <dbReference type="ARBA" id="ARBA00006484"/>
    </source>
</evidence>
<gene>
    <name evidence="3" type="ORF">QQS21_007543</name>
</gene>